<accession>A0ABT8L7U4</accession>
<evidence type="ECO:0000313" key="2">
    <source>
        <dbReference type="Proteomes" id="UP001172083"/>
    </source>
</evidence>
<comment type="caution">
    <text evidence="1">The sequence shown here is derived from an EMBL/GenBank/DDBJ whole genome shotgun (WGS) entry which is preliminary data.</text>
</comment>
<gene>
    <name evidence="1" type="ORF">QQ020_17250</name>
</gene>
<reference evidence="1" key="1">
    <citation type="submission" date="2023-06" db="EMBL/GenBank/DDBJ databases">
        <title>Genomic of Agaribacillus aureum.</title>
        <authorList>
            <person name="Wang G."/>
        </authorList>
    </citation>
    <scope>NUCLEOTIDE SEQUENCE</scope>
    <source>
        <strain evidence="1">BMA12</strain>
    </source>
</reference>
<dbReference type="Proteomes" id="UP001172083">
    <property type="component" value="Unassembled WGS sequence"/>
</dbReference>
<dbReference type="PANTHER" id="PTHR33706:SF1">
    <property type="entry name" value="TPR REPEAT PROTEIN"/>
    <property type="match status" value="1"/>
</dbReference>
<protein>
    <submittedName>
        <fullName evidence="1">Membrane-binding protein</fullName>
    </submittedName>
</protein>
<keyword evidence="2" id="KW-1185">Reference proteome</keyword>
<dbReference type="InterPro" id="IPR011652">
    <property type="entry name" value="MORN_2"/>
</dbReference>
<dbReference type="Gene3D" id="3.90.930.1">
    <property type="match status" value="1"/>
</dbReference>
<proteinExistence type="predicted"/>
<dbReference type="Gene3D" id="2.20.110.10">
    <property type="entry name" value="Histone H3 K4-specific methyltransferase SET7/9 N-terminal domain"/>
    <property type="match status" value="4"/>
</dbReference>
<dbReference type="PANTHER" id="PTHR33706">
    <property type="entry name" value="MORN VARIANT REPEAT PROTEIN"/>
    <property type="match status" value="1"/>
</dbReference>
<dbReference type="SUPFAM" id="SSF82185">
    <property type="entry name" value="Histone H3 K4-specific methyltransferase SET7/9 N-terminal domain"/>
    <property type="match status" value="3"/>
</dbReference>
<evidence type="ECO:0000313" key="1">
    <source>
        <dbReference type="EMBL" id="MDN5213824.1"/>
    </source>
</evidence>
<name>A0ABT8L7U4_9BACT</name>
<dbReference type="EMBL" id="JAUJEB010000004">
    <property type="protein sequence ID" value="MDN5213824.1"/>
    <property type="molecule type" value="Genomic_DNA"/>
</dbReference>
<dbReference type="Pfam" id="PF07661">
    <property type="entry name" value="MORN_2"/>
    <property type="match status" value="7"/>
</dbReference>
<sequence>MKNYYEGEKSLREIYYVKDTNSYVLDGKYVAYHANGNVKTQGSYRDNLSIGKWEYFFESGALKMSGDLQEDGTTGYWEYYFENGQKSMEGMLIDSKRNDQWIFYYEQGGVKSKGTFSKGKRNGFWQYFKEDGSKKADARYKDDKGLYTEYYNSGAVKAQGINNEGKSDSLWTYFYESGKVKAKGHYKEGLKEGQWQYFNEKGNLSSQGSYKKGLSDGQWAYYHDNGKISSEGMEKSGVKDGFWKLYHKTGVFKGESTFVQGDGPYKEYYEGGNLKISGHIKKEKNHGKWLYYYEDGKLEGESDFEDGVGQFKGYYKDGKLRMEGTIKDGMNVGLWKLYKRNGDLAGYYTTVYDEEGVAEYAPVKKEAAVSQGENYYEIPEFLFKNRKVKYFQPRINEFKGIIIASNPAALLIGSVPFSIEYYMQERLGYELFFNYMRDPFFTADSKVDFGELYKRGFAVRFRQKFYQKDQKLGMSYFGHELSFSSATHLANINDPGLPNGSFSIEASENKYEYTVIVGNRMMKFAGKPGLTLDLYGGLGLGYRDYNEKFPAEDTFKEIFKDVRKPRLSIPVRLGINLGYAF</sequence>
<organism evidence="1 2">
    <name type="scientific">Agaribacillus aureus</name>
    <dbReference type="NCBI Taxonomy" id="3051825"/>
    <lineage>
        <taxon>Bacteria</taxon>
        <taxon>Pseudomonadati</taxon>
        <taxon>Bacteroidota</taxon>
        <taxon>Cytophagia</taxon>
        <taxon>Cytophagales</taxon>
        <taxon>Splendidivirgaceae</taxon>
        <taxon>Agaribacillus</taxon>
    </lineage>
</organism>